<gene>
    <name evidence="2" type="ORF">CN97_02180</name>
</gene>
<comment type="caution">
    <text evidence="2">The sequence shown here is derived from an EMBL/GenBank/DDBJ whole genome shotgun (WGS) entry which is preliminary data.</text>
</comment>
<organism evidence="2 3">
    <name type="scientific">Haematobacter massiliensis</name>
    <dbReference type="NCBI Taxonomy" id="195105"/>
    <lineage>
        <taxon>Bacteria</taxon>
        <taxon>Pseudomonadati</taxon>
        <taxon>Pseudomonadota</taxon>
        <taxon>Alphaproteobacteria</taxon>
        <taxon>Rhodobacterales</taxon>
        <taxon>Paracoccaceae</taxon>
        <taxon>Haematobacter</taxon>
    </lineage>
</organism>
<feature type="region of interest" description="Disordered" evidence="1">
    <location>
        <begin position="1"/>
        <end position="75"/>
    </location>
</feature>
<evidence type="ECO:0000313" key="3">
    <source>
        <dbReference type="Proteomes" id="UP000028826"/>
    </source>
</evidence>
<evidence type="ECO:0000313" key="2">
    <source>
        <dbReference type="EMBL" id="KFI27022.1"/>
    </source>
</evidence>
<protein>
    <submittedName>
        <fullName evidence="2">Uncharacterized protein</fullName>
    </submittedName>
</protein>
<evidence type="ECO:0000256" key="1">
    <source>
        <dbReference type="SAM" id="MobiDB-lite"/>
    </source>
</evidence>
<name>A0A086XYC2_9RHOB</name>
<proteinExistence type="predicted"/>
<keyword evidence="3" id="KW-1185">Reference proteome</keyword>
<dbReference type="Proteomes" id="UP000028826">
    <property type="component" value="Unassembled WGS sequence"/>
</dbReference>
<dbReference type="EMBL" id="JGYG01000013">
    <property type="protein sequence ID" value="KFI27022.1"/>
    <property type="molecule type" value="Genomic_DNA"/>
</dbReference>
<dbReference type="AlphaFoldDB" id="A0A086XYC2"/>
<sequence>MDLHHPQPRPLFSDREGASSLGSAIPPVLAGKGTVHDTPHARDCGTERGPLSGSATLSRPDGIPADLRPGNQHLS</sequence>
<dbReference type="STRING" id="195105.CN97_02180"/>
<reference evidence="2 3" key="1">
    <citation type="submission" date="2014-03" db="EMBL/GenBank/DDBJ databases">
        <title>Genome of Haematobacter massiliensis CCUG 47968.</title>
        <authorList>
            <person name="Wang D."/>
            <person name="Wang G."/>
        </authorList>
    </citation>
    <scope>NUCLEOTIDE SEQUENCE [LARGE SCALE GENOMIC DNA]</scope>
    <source>
        <strain evidence="2 3">CCUG 47968</strain>
    </source>
</reference>
<feature type="compositionally biased region" description="Basic and acidic residues" evidence="1">
    <location>
        <begin position="34"/>
        <end position="46"/>
    </location>
</feature>
<accession>A0A086XYC2</accession>